<accession>A0A5Y3MXV4</accession>
<sequence length="379" mass="42160">MKRNLLSSAIIIALMTLGATGCDDNNAKTEATPTASSQPATPAPSQTPAPQPSQTPAPQPSQTPAPQPSQTPAPQSGENSAQSPAAKPETPAQPEADAEEVYSEKMDVYIDCFNKLQLPVQRSLARYADWVKDFKKGPTGKESLVYGIYGITESYITNCQKEMKQVAVLTPLLEPIDGVAVSYIDRAAALGNTINEMEKYYTQENYKDDAFAKGKALHQTLLKNIEDFKPVSEKYHEAIQEINDKRQLTQLKNIEEAEGKAFNYYSLAVMISAKQINKVISADTFDAEAMMKKVAELETLIAQLKQSDTDGRNFPFVNSAADYQLKAKKYIRRIRDNVPYSDFEKKRVQDPTTGWMVADSYPAALRSYNEMVDDYNRLR</sequence>
<protein>
    <recommendedName>
        <fullName evidence="4">DUF3829 domain-containing protein</fullName>
    </recommendedName>
</protein>
<dbReference type="InterPro" id="IPR024291">
    <property type="entry name" value="DUF3829"/>
</dbReference>
<feature type="compositionally biased region" description="Low complexity" evidence="1">
    <location>
        <begin position="31"/>
        <end position="40"/>
    </location>
</feature>
<reference evidence="3" key="1">
    <citation type="submission" date="2018-06" db="EMBL/GenBank/DDBJ databases">
        <authorList>
            <person name="Ashton P.M."/>
            <person name="Dallman T."/>
            <person name="Nair S."/>
            <person name="De Pinna E."/>
            <person name="Peters T."/>
            <person name="Grant K."/>
        </authorList>
    </citation>
    <scope>NUCLEOTIDE SEQUENCE [LARGE SCALE GENOMIC DNA]</scope>
    <source>
        <strain evidence="3">275803</strain>
    </source>
</reference>
<comment type="caution">
    <text evidence="3">The sequence shown here is derived from an EMBL/GenBank/DDBJ whole genome shotgun (WGS) entry which is preliminary data.</text>
</comment>
<dbReference type="EMBL" id="AAIVAV010000018">
    <property type="protein sequence ID" value="ECI4010782.1"/>
    <property type="molecule type" value="Genomic_DNA"/>
</dbReference>
<keyword evidence="2" id="KW-0732">Signal</keyword>
<proteinExistence type="predicted"/>
<feature type="region of interest" description="Disordered" evidence="1">
    <location>
        <begin position="20"/>
        <end position="100"/>
    </location>
</feature>
<dbReference type="Pfam" id="PF12889">
    <property type="entry name" value="DUF3829"/>
    <property type="match status" value="1"/>
</dbReference>
<gene>
    <name evidence="3" type="ORF">DN310_15960</name>
</gene>
<evidence type="ECO:0000256" key="2">
    <source>
        <dbReference type="SAM" id="SignalP"/>
    </source>
</evidence>
<dbReference type="AlphaFoldDB" id="A0A5Y3MXV4"/>
<feature type="signal peptide" evidence="2">
    <location>
        <begin position="1"/>
        <end position="21"/>
    </location>
</feature>
<feature type="chain" id="PRO_5024990142" description="DUF3829 domain-containing protein" evidence="2">
    <location>
        <begin position="22"/>
        <end position="379"/>
    </location>
</feature>
<evidence type="ECO:0000256" key="1">
    <source>
        <dbReference type="SAM" id="MobiDB-lite"/>
    </source>
</evidence>
<dbReference type="PROSITE" id="PS51257">
    <property type="entry name" value="PROKAR_LIPOPROTEIN"/>
    <property type="match status" value="1"/>
</dbReference>
<name>A0A5Y3MXV4_SALER</name>
<evidence type="ECO:0000313" key="3">
    <source>
        <dbReference type="EMBL" id="ECI4010782.1"/>
    </source>
</evidence>
<organism evidence="3">
    <name type="scientific">Salmonella enterica subsp. salamae</name>
    <dbReference type="NCBI Taxonomy" id="59202"/>
    <lineage>
        <taxon>Bacteria</taxon>
        <taxon>Pseudomonadati</taxon>
        <taxon>Pseudomonadota</taxon>
        <taxon>Gammaproteobacteria</taxon>
        <taxon>Enterobacterales</taxon>
        <taxon>Enterobacteriaceae</taxon>
        <taxon>Salmonella</taxon>
    </lineage>
</organism>
<evidence type="ECO:0008006" key="4">
    <source>
        <dbReference type="Google" id="ProtNLM"/>
    </source>
</evidence>
<dbReference type="Proteomes" id="UP000839598">
    <property type="component" value="Unassembled WGS sequence"/>
</dbReference>
<feature type="compositionally biased region" description="Pro residues" evidence="1">
    <location>
        <begin position="41"/>
        <end position="71"/>
    </location>
</feature>